<keyword evidence="8" id="KW-1185">Reference proteome</keyword>
<accession>A0A9P0GAR1</accession>
<feature type="domain" description="Major facilitator superfamily (MFS) profile" evidence="6">
    <location>
        <begin position="1"/>
        <end position="217"/>
    </location>
</feature>
<feature type="transmembrane region" description="Helical" evidence="5">
    <location>
        <begin position="122"/>
        <end position="140"/>
    </location>
</feature>
<keyword evidence="3 5" id="KW-1133">Transmembrane helix</keyword>
<dbReference type="EMBL" id="OV651814">
    <property type="protein sequence ID" value="CAH1106293.1"/>
    <property type="molecule type" value="Genomic_DNA"/>
</dbReference>
<dbReference type="Pfam" id="PF00083">
    <property type="entry name" value="Sugar_tr"/>
    <property type="match status" value="1"/>
</dbReference>
<evidence type="ECO:0000256" key="2">
    <source>
        <dbReference type="ARBA" id="ARBA00022692"/>
    </source>
</evidence>
<proteinExistence type="predicted"/>
<dbReference type="InterPro" id="IPR005828">
    <property type="entry name" value="MFS_sugar_transport-like"/>
</dbReference>
<dbReference type="InterPro" id="IPR020846">
    <property type="entry name" value="MFS_dom"/>
</dbReference>
<dbReference type="InterPro" id="IPR050549">
    <property type="entry name" value="MFS_Trehalose_Transporter"/>
</dbReference>
<protein>
    <recommendedName>
        <fullName evidence="6">Major facilitator superfamily (MFS) profile domain-containing protein</fullName>
    </recommendedName>
</protein>
<evidence type="ECO:0000256" key="5">
    <source>
        <dbReference type="SAM" id="Phobius"/>
    </source>
</evidence>
<dbReference type="PANTHER" id="PTHR48021:SF47">
    <property type="entry name" value="GH17672P"/>
    <property type="match status" value="1"/>
</dbReference>
<feature type="transmembrane region" description="Helical" evidence="5">
    <location>
        <begin position="36"/>
        <end position="56"/>
    </location>
</feature>
<feature type="transmembrane region" description="Helical" evidence="5">
    <location>
        <begin position="89"/>
        <end position="110"/>
    </location>
</feature>
<organism evidence="7 8">
    <name type="scientific">Psylliodes chrysocephalus</name>
    <dbReference type="NCBI Taxonomy" id="3402493"/>
    <lineage>
        <taxon>Eukaryota</taxon>
        <taxon>Metazoa</taxon>
        <taxon>Ecdysozoa</taxon>
        <taxon>Arthropoda</taxon>
        <taxon>Hexapoda</taxon>
        <taxon>Insecta</taxon>
        <taxon>Pterygota</taxon>
        <taxon>Neoptera</taxon>
        <taxon>Endopterygota</taxon>
        <taxon>Coleoptera</taxon>
        <taxon>Polyphaga</taxon>
        <taxon>Cucujiformia</taxon>
        <taxon>Chrysomeloidea</taxon>
        <taxon>Chrysomelidae</taxon>
        <taxon>Galerucinae</taxon>
        <taxon>Alticini</taxon>
        <taxon>Psylliodes</taxon>
    </lineage>
</organism>
<dbReference type="Proteomes" id="UP001153636">
    <property type="component" value="Chromosome 2"/>
</dbReference>
<dbReference type="InterPro" id="IPR036259">
    <property type="entry name" value="MFS_trans_sf"/>
</dbReference>
<dbReference type="PANTHER" id="PTHR48021">
    <property type="match status" value="1"/>
</dbReference>
<dbReference type="SUPFAM" id="SSF103473">
    <property type="entry name" value="MFS general substrate transporter"/>
    <property type="match status" value="1"/>
</dbReference>
<name>A0A9P0GAR1_9CUCU</name>
<evidence type="ECO:0000313" key="7">
    <source>
        <dbReference type="EMBL" id="CAH1106293.1"/>
    </source>
</evidence>
<evidence type="ECO:0000256" key="3">
    <source>
        <dbReference type="ARBA" id="ARBA00022989"/>
    </source>
</evidence>
<dbReference type="Gene3D" id="1.20.1250.20">
    <property type="entry name" value="MFS general substrate transporter like domains"/>
    <property type="match status" value="1"/>
</dbReference>
<evidence type="ECO:0000256" key="4">
    <source>
        <dbReference type="ARBA" id="ARBA00023136"/>
    </source>
</evidence>
<dbReference type="OrthoDB" id="8120565at2759"/>
<reference evidence="7" key="1">
    <citation type="submission" date="2022-01" db="EMBL/GenBank/DDBJ databases">
        <authorList>
            <person name="King R."/>
        </authorList>
    </citation>
    <scope>NUCLEOTIDE SEQUENCE</scope>
</reference>
<dbReference type="PROSITE" id="PS50850">
    <property type="entry name" value="MFS"/>
    <property type="match status" value="1"/>
</dbReference>
<dbReference type="GO" id="GO:0016020">
    <property type="term" value="C:membrane"/>
    <property type="evidence" value="ECO:0007669"/>
    <property type="project" value="UniProtKB-SubCell"/>
</dbReference>
<evidence type="ECO:0000256" key="1">
    <source>
        <dbReference type="ARBA" id="ARBA00004141"/>
    </source>
</evidence>
<keyword evidence="4 5" id="KW-0472">Membrane</keyword>
<feature type="transmembrane region" description="Helical" evidence="5">
    <location>
        <begin position="63"/>
        <end position="83"/>
    </location>
</feature>
<gene>
    <name evidence="7" type="ORF">PSYICH_LOCUS7015</name>
</gene>
<feature type="transmembrane region" description="Helical" evidence="5">
    <location>
        <begin position="146"/>
        <end position="168"/>
    </location>
</feature>
<evidence type="ECO:0000313" key="8">
    <source>
        <dbReference type="Proteomes" id="UP001153636"/>
    </source>
</evidence>
<sequence length="217" mass="24272">MSVLPWTSPFLPKLNGHVDPNQNPLQRPITLLEESWISSLYNLGALCGLFFIGITSEKLGQKMALICFSIPILISNILLITAHTIIEFYIARFLLGVGSASVFTILPLYVAEIIDVHNRGKAGMVMPLTAALSHIAVVSVGPYVTISTFACLSLIPTFLFYIIFVPFVPESPYYLVKCNKMLEAEKSLKKLRKRENVKSELLEIVKNFKETKNNRLV</sequence>
<dbReference type="GO" id="GO:0022857">
    <property type="term" value="F:transmembrane transporter activity"/>
    <property type="evidence" value="ECO:0007669"/>
    <property type="project" value="InterPro"/>
</dbReference>
<keyword evidence="2 5" id="KW-0812">Transmembrane</keyword>
<dbReference type="AlphaFoldDB" id="A0A9P0GAR1"/>
<comment type="subcellular location">
    <subcellularLocation>
        <location evidence="1">Membrane</location>
        <topology evidence="1">Multi-pass membrane protein</topology>
    </subcellularLocation>
</comment>
<evidence type="ECO:0000259" key="6">
    <source>
        <dbReference type="PROSITE" id="PS50850"/>
    </source>
</evidence>